<dbReference type="EMBL" id="RBKU01000001">
    <property type="protein sequence ID" value="RKR81606.1"/>
    <property type="molecule type" value="Genomic_DNA"/>
</dbReference>
<organism evidence="1 2">
    <name type="scientific">Mucilaginibacter gracilis</name>
    <dbReference type="NCBI Taxonomy" id="423350"/>
    <lineage>
        <taxon>Bacteria</taxon>
        <taxon>Pseudomonadati</taxon>
        <taxon>Bacteroidota</taxon>
        <taxon>Sphingobacteriia</taxon>
        <taxon>Sphingobacteriales</taxon>
        <taxon>Sphingobacteriaceae</taxon>
        <taxon>Mucilaginibacter</taxon>
    </lineage>
</organism>
<evidence type="ECO:0000313" key="2">
    <source>
        <dbReference type="Proteomes" id="UP000268007"/>
    </source>
</evidence>
<evidence type="ECO:0000313" key="1">
    <source>
        <dbReference type="EMBL" id="RKR81606.1"/>
    </source>
</evidence>
<sequence>MMNWCMLHKTKLYMKFFRIDLLTLLISLFILGSCKNPDSVGLPVDSSQTLQTNLIDTATILTKTIDDDSVATSSVTKAPLAYFKDPIFGTTEANIAATLNLPSQSAYSVPAGTITVDSAILVMRYADGFYGDSLTTSYKVNVYQLNEPIISGKSYYNTKAWTYLPAVLGTKTFLAKPKTGFYINSIVTGAADTPIHVNPQLRIKIDPTFVTTHFFGATTSQLNTNSVFQNYIKGLYLTLDKTRPGVGGNLFFNMSTDSCRLDVYYRANNSGTIDTAKVALRLGSPHAVQIKHDHTVAGGADPNLVSQLNSSATAKTFNTLYLQGLGGLRAKISFPYLTKILAAQQAAGNDIVLNRAELVVTPVAGTGIPYLPTPRLTMYRNDIALQRSIIPDAYSGDLHFISVGSFGGFYDSYHQVYHYIITGYIENLMRGKMTDYGTFIAPTDTVGAYSGNATVSISNGTDVGARAVVGGDKTSAYRMKLNIIYNKVTK</sequence>
<proteinExistence type="predicted"/>
<keyword evidence="2" id="KW-1185">Reference proteome</keyword>
<reference evidence="1 2" key="1">
    <citation type="submission" date="2018-10" db="EMBL/GenBank/DDBJ databases">
        <title>Genomic Encyclopedia of Archaeal and Bacterial Type Strains, Phase II (KMG-II): from individual species to whole genera.</title>
        <authorList>
            <person name="Goeker M."/>
        </authorList>
    </citation>
    <scope>NUCLEOTIDE SEQUENCE [LARGE SCALE GENOMIC DNA]</scope>
    <source>
        <strain evidence="1 2">DSM 18602</strain>
    </source>
</reference>
<accession>A0A495IY28</accession>
<name>A0A495IY28_9SPHI</name>
<dbReference type="AlphaFoldDB" id="A0A495IY28"/>
<dbReference type="OrthoDB" id="1466062at2"/>
<comment type="caution">
    <text evidence="1">The sequence shown here is derived from an EMBL/GenBank/DDBJ whole genome shotgun (WGS) entry which is preliminary data.</text>
</comment>
<dbReference type="InterPro" id="IPR025366">
    <property type="entry name" value="DUF4270"/>
</dbReference>
<dbReference type="Proteomes" id="UP000268007">
    <property type="component" value="Unassembled WGS sequence"/>
</dbReference>
<protein>
    <submittedName>
        <fullName evidence="1">Uncharacterized protein DUF4270</fullName>
    </submittedName>
</protein>
<gene>
    <name evidence="1" type="ORF">BDD43_1756</name>
</gene>
<dbReference type="Pfam" id="PF14092">
    <property type="entry name" value="DUF4270"/>
    <property type="match status" value="1"/>
</dbReference>